<dbReference type="AlphaFoldDB" id="A0A0F9K0G2"/>
<protein>
    <submittedName>
        <fullName evidence="1">Uncharacterized protein</fullName>
    </submittedName>
</protein>
<name>A0A0F9K0G2_9ZZZZ</name>
<evidence type="ECO:0000313" key="1">
    <source>
        <dbReference type="EMBL" id="KKM68196.1"/>
    </source>
</evidence>
<organism evidence="1">
    <name type="scientific">marine sediment metagenome</name>
    <dbReference type="NCBI Taxonomy" id="412755"/>
    <lineage>
        <taxon>unclassified sequences</taxon>
        <taxon>metagenomes</taxon>
        <taxon>ecological metagenomes</taxon>
    </lineage>
</organism>
<comment type="caution">
    <text evidence="1">The sequence shown here is derived from an EMBL/GenBank/DDBJ whole genome shotgun (WGS) entry which is preliminary data.</text>
</comment>
<dbReference type="EMBL" id="LAZR01010212">
    <property type="protein sequence ID" value="KKM68196.1"/>
    <property type="molecule type" value="Genomic_DNA"/>
</dbReference>
<gene>
    <name evidence="1" type="ORF">LCGC14_1463360</name>
</gene>
<proteinExistence type="predicted"/>
<reference evidence="1" key="1">
    <citation type="journal article" date="2015" name="Nature">
        <title>Complex archaea that bridge the gap between prokaryotes and eukaryotes.</title>
        <authorList>
            <person name="Spang A."/>
            <person name="Saw J.H."/>
            <person name="Jorgensen S.L."/>
            <person name="Zaremba-Niedzwiedzka K."/>
            <person name="Martijn J."/>
            <person name="Lind A.E."/>
            <person name="van Eijk R."/>
            <person name="Schleper C."/>
            <person name="Guy L."/>
            <person name="Ettema T.J."/>
        </authorList>
    </citation>
    <scope>NUCLEOTIDE SEQUENCE</scope>
</reference>
<sequence>TRGEFEVTATQKALLREAMRRWNLRREFNEPIGQTLLTAWTGLGSATHYKPVVDAGLMEPVHGPNKGNSIWWKLTEKGVLAMILLGWTEGELYEEEIG</sequence>
<accession>A0A0F9K0G2</accession>
<feature type="non-terminal residue" evidence="1">
    <location>
        <position position="1"/>
    </location>
</feature>